<dbReference type="OrthoDB" id="6466582at2"/>
<protein>
    <recommendedName>
        <fullName evidence="1">DUF4123 domain-containing protein</fullName>
    </recommendedName>
</protein>
<proteinExistence type="predicted"/>
<dbReference type="InterPro" id="IPR025391">
    <property type="entry name" value="DUF4123"/>
</dbReference>
<dbReference type="HOGENOM" id="CLU_1085673_0_0_6"/>
<reference evidence="2 3" key="1">
    <citation type="journal article" date="2012" name="J. Bacteriol.">
        <title>Complete Genome Sequence of Providencia stuartii Clinical Isolate MRSN 2154.</title>
        <authorList>
            <person name="Clifford R.J."/>
            <person name="Hang J."/>
            <person name="Riley M.C."/>
            <person name="Onmus-Leone F."/>
            <person name="Kuschner R.A."/>
            <person name="Lesho E.P."/>
            <person name="Waterman P.E."/>
        </authorList>
    </citation>
    <scope>NUCLEOTIDE SEQUENCE [LARGE SCALE GENOMIC DNA]</scope>
    <source>
        <strain evidence="2 3">MRSN 2154</strain>
    </source>
</reference>
<evidence type="ECO:0000259" key="1">
    <source>
        <dbReference type="Pfam" id="PF13503"/>
    </source>
</evidence>
<dbReference type="Pfam" id="PF13503">
    <property type="entry name" value="DUF4123"/>
    <property type="match status" value="1"/>
</dbReference>
<dbReference type="AlphaFoldDB" id="A0A140NP83"/>
<evidence type="ECO:0000313" key="2">
    <source>
        <dbReference type="EMBL" id="AFH93762.1"/>
    </source>
</evidence>
<accession>A0A140NP83</accession>
<dbReference type="GeneID" id="93517438"/>
<feature type="domain" description="DUF4123" evidence="1">
    <location>
        <begin position="18"/>
        <end position="137"/>
    </location>
</feature>
<reference evidence="3" key="2">
    <citation type="submission" date="2012-04" db="EMBL/GenBank/DDBJ databases">
        <title>Complete genome sequence of Providencia stuartii clinical isolate MRSN 2154.</title>
        <authorList>
            <person name="Clifford R.J."/>
            <person name="Hang J."/>
            <person name="Riley M.C."/>
            <person name="Onmus-Leone F."/>
            <person name="Kuschner R.A."/>
            <person name="Lesho E.P."/>
            <person name="Waterman P.E."/>
        </authorList>
    </citation>
    <scope>NUCLEOTIDE SEQUENCE [LARGE SCALE GENOMIC DNA]</scope>
    <source>
        <strain evidence="3">MRSN 2154</strain>
    </source>
</reference>
<evidence type="ECO:0000313" key="3">
    <source>
        <dbReference type="Proteomes" id="UP000005012"/>
    </source>
</evidence>
<dbReference type="Proteomes" id="UP000005012">
    <property type="component" value="Chromosome"/>
</dbReference>
<name>A0A140NP83_PROSM</name>
<sequence length="268" mass="30902">MKSNDWTRWLTEPSTVPVYLMLNTLSSPNPTDLLFANDWVEQSFPLYNGTSLAHLIAQSPWLVQLKVKAYAPLGQLLDRKALSDKSWGWAYRSSLGWAYQLKHWQNRQLVLLNNELVVLRLMDSRIATVLIPKMNIHDWHVLMTPVHEVMLDTPNGANLFESQARHESLPYPETQARPFVIGHHLQIAWEDSETFIQLTAENMACELWENVPNDAMKLDTPEGQLHRRLVDWLHIHPSLAGDVTSRTIGQFLNYSQQQGWLTLTMELS</sequence>
<organism evidence="2 3">
    <name type="scientific">Providencia stuartii (strain MRSN 2154)</name>
    <dbReference type="NCBI Taxonomy" id="1157951"/>
    <lineage>
        <taxon>Bacteria</taxon>
        <taxon>Pseudomonadati</taxon>
        <taxon>Pseudomonadota</taxon>
        <taxon>Gammaproteobacteria</taxon>
        <taxon>Enterobacterales</taxon>
        <taxon>Morganellaceae</taxon>
        <taxon>Providencia</taxon>
    </lineage>
</organism>
<dbReference type="EMBL" id="CP003488">
    <property type="protein sequence ID" value="AFH93762.1"/>
    <property type="molecule type" value="Genomic_DNA"/>
</dbReference>
<gene>
    <name evidence="2" type="ordered locus">S70_09510</name>
</gene>
<dbReference type="KEGG" id="psi:S70_09510"/>
<dbReference type="PATRIC" id="fig|1157951.4.peg.1906"/>
<dbReference type="RefSeq" id="WP_014657055.1">
    <property type="nucleotide sequence ID" value="NC_017731.1"/>
</dbReference>